<gene>
    <name evidence="1" type="ORF">AGR7A_Lc120231</name>
</gene>
<keyword evidence="2" id="KW-1185">Reference proteome</keyword>
<sequence length="224" mass="24528">MNELGIELSYLESQEVFTRHRVQSPNGNAGQIMIYTRAKTFEELEKASPGCWAVASGVGAWEGPEPEKGRALRFELVNALPVPDKEVPIEEILEFRERRKDECDALLAYIDECYLSVTAAPDKPLAQHIAFEKIARGVREQLEVTIEAGFAHRLYSLTADFNLFAAGVAATGSFAFGASMSTIVGNTILAGASVSVSNILGAVNPKKSFSPFRYLTSYGNEVFR</sequence>
<organism evidence="1 2">
    <name type="scientific">Agrobacterium deltaense NCPPB 1641</name>
    <dbReference type="NCBI Taxonomy" id="1183425"/>
    <lineage>
        <taxon>Bacteria</taxon>
        <taxon>Pseudomonadati</taxon>
        <taxon>Pseudomonadota</taxon>
        <taxon>Alphaproteobacteria</taxon>
        <taxon>Hyphomicrobiales</taxon>
        <taxon>Rhizobiaceae</taxon>
        <taxon>Rhizobium/Agrobacterium group</taxon>
        <taxon>Agrobacterium</taxon>
    </lineage>
</organism>
<dbReference type="AlphaFoldDB" id="A0A1S7TVU1"/>
<protein>
    <submittedName>
        <fullName evidence="1">Uncharacterized protein</fullName>
    </submittedName>
</protein>
<evidence type="ECO:0000313" key="2">
    <source>
        <dbReference type="Proteomes" id="UP000192140"/>
    </source>
</evidence>
<accession>A0A1S7TVU1</accession>
<dbReference type="Proteomes" id="UP000192140">
    <property type="component" value="Unassembled WGS sequence"/>
</dbReference>
<dbReference type="InterPro" id="IPR046203">
    <property type="entry name" value="DUF6236"/>
</dbReference>
<dbReference type="EMBL" id="FCNP01000033">
    <property type="protein sequence ID" value="CVI58732.1"/>
    <property type="molecule type" value="Genomic_DNA"/>
</dbReference>
<evidence type="ECO:0000313" key="1">
    <source>
        <dbReference type="EMBL" id="CVI58732.1"/>
    </source>
</evidence>
<reference evidence="1" key="1">
    <citation type="submission" date="2016-01" db="EMBL/GenBank/DDBJ databases">
        <authorList>
            <person name="Regsiter A."/>
            <person name="william w."/>
        </authorList>
    </citation>
    <scope>NUCLEOTIDE SEQUENCE</scope>
    <source>
        <strain evidence="1">NCPPB 1641</strain>
    </source>
</reference>
<proteinExistence type="predicted"/>
<comment type="caution">
    <text evidence="1">The sequence shown here is derived from an EMBL/GenBank/DDBJ whole genome shotgun (WGS) entry which is preliminary data.</text>
</comment>
<dbReference type="Pfam" id="PF19749">
    <property type="entry name" value="DUF6236"/>
    <property type="match status" value="1"/>
</dbReference>
<name>A0A1S7TVU1_9HYPH</name>